<sequence>MASADQLTEDTVLWIETKMATEDASYLRQDTSSIL</sequence>
<dbReference type="RefSeq" id="XP_001798321.1">
    <property type="nucleotide sequence ID" value="XM_001798269.1"/>
</dbReference>
<evidence type="ECO:0000313" key="2">
    <source>
        <dbReference type="Proteomes" id="UP000001055"/>
    </source>
</evidence>
<dbReference type="Proteomes" id="UP000001055">
    <property type="component" value="Unassembled WGS sequence"/>
</dbReference>
<gene>
    <name evidence="1" type="ORF">SNOG_07993</name>
</gene>
<proteinExistence type="predicted"/>
<protein>
    <submittedName>
        <fullName evidence="1">Uncharacterized protein</fullName>
    </submittedName>
</protein>
<dbReference type="InParanoid" id="Q0UJS1"/>
<organism evidence="1 2">
    <name type="scientific">Phaeosphaeria nodorum (strain SN15 / ATCC MYA-4574 / FGSC 10173)</name>
    <name type="common">Glume blotch fungus</name>
    <name type="synonym">Parastagonospora nodorum</name>
    <dbReference type="NCBI Taxonomy" id="321614"/>
    <lineage>
        <taxon>Eukaryota</taxon>
        <taxon>Fungi</taxon>
        <taxon>Dikarya</taxon>
        <taxon>Ascomycota</taxon>
        <taxon>Pezizomycotina</taxon>
        <taxon>Dothideomycetes</taxon>
        <taxon>Pleosporomycetidae</taxon>
        <taxon>Pleosporales</taxon>
        <taxon>Pleosporineae</taxon>
        <taxon>Phaeosphaeriaceae</taxon>
        <taxon>Parastagonospora</taxon>
    </lineage>
</organism>
<evidence type="ECO:0000313" key="1">
    <source>
        <dbReference type="EMBL" id="EAT84269.1"/>
    </source>
</evidence>
<dbReference type="KEGG" id="pno:SNOG_07993"/>
<reference evidence="2" key="1">
    <citation type="journal article" date="2007" name="Plant Cell">
        <title>Dothideomycete-plant interactions illuminated by genome sequencing and EST analysis of the wheat pathogen Stagonospora nodorum.</title>
        <authorList>
            <person name="Hane J.K."/>
            <person name="Lowe R.G."/>
            <person name="Solomon P.S."/>
            <person name="Tan K.C."/>
            <person name="Schoch C.L."/>
            <person name="Spatafora J.W."/>
            <person name="Crous P.W."/>
            <person name="Kodira C."/>
            <person name="Birren B.W."/>
            <person name="Galagan J.E."/>
            <person name="Torriani S.F."/>
            <person name="McDonald B.A."/>
            <person name="Oliver R.P."/>
        </authorList>
    </citation>
    <scope>NUCLEOTIDE SEQUENCE [LARGE SCALE GENOMIC DNA]</scope>
    <source>
        <strain evidence="2">SN15 / ATCC MYA-4574 / FGSC 10173</strain>
    </source>
</reference>
<dbReference type="AlphaFoldDB" id="Q0UJS1"/>
<name>Q0UJS1_PHANO</name>
<accession>Q0UJS1</accession>
<dbReference type="EMBL" id="CH445336">
    <property type="protein sequence ID" value="EAT84269.1"/>
    <property type="molecule type" value="Genomic_DNA"/>
</dbReference>
<dbReference type="GeneID" id="5975219"/>